<sequence length="153" mass="16155">MTTTQSRQSGHEPERPVLVDLDEGTCWGLLETAGVGRLVWVDADGPVAVPVNVAVSDGAVVIRTAAYSAMAREVDDSRVALEVDDLDHESRTGWSVLVRGVARVLFEPAPADAPTAWPTGSKSATVRIRPTRVTGRRLAAPATARTTAGTQPS</sequence>
<dbReference type="Gene3D" id="2.30.110.10">
    <property type="entry name" value="Electron Transport, Fmn-binding Protein, Chain A"/>
    <property type="match status" value="1"/>
</dbReference>
<accession>A0A7Y9YEL3</accession>
<reference evidence="1 2" key="1">
    <citation type="submission" date="2020-07" db="EMBL/GenBank/DDBJ databases">
        <title>Sequencing the genomes of 1000 actinobacteria strains.</title>
        <authorList>
            <person name="Klenk H.-P."/>
        </authorList>
    </citation>
    <scope>NUCLEOTIDE SEQUENCE [LARGE SCALE GENOMIC DNA]</scope>
    <source>
        <strain evidence="1 2">DSM 18248</strain>
    </source>
</reference>
<dbReference type="AlphaFoldDB" id="A0A7Y9YEL3"/>
<evidence type="ECO:0000313" key="2">
    <source>
        <dbReference type="Proteomes" id="UP000537326"/>
    </source>
</evidence>
<proteinExistence type="predicted"/>
<evidence type="ECO:0000313" key="1">
    <source>
        <dbReference type="EMBL" id="NYI09822.1"/>
    </source>
</evidence>
<comment type="caution">
    <text evidence="1">The sequence shown here is derived from an EMBL/GenBank/DDBJ whole genome shotgun (WGS) entry which is preliminary data.</text>
</comment>
<dbReference type="RefSeq" id="WP_179530749.1">
    <property type="nucleotide sequence ID" value="NZ_BAAAPP010000018.1"/>
</dbReference>
<organism evidence="1 2">
    <name type="scientific">Nocardioides marinus</name>
    <dbReference type="NCBI Taxonomy" id="374514"/>
    <lineage>
        <taxon>Bacteria</taxon>
        <taxon>Bacillati</taxon>
        <taxon>Actinomycetota</taxon>
        <taxon>Actinomycetes</taxon>
        <taxon>Propionibacteriales</taxon>
        <taxon>Nocardioidaceae</taxon>
        <taxon>Nocardioides</taxon>
    </lineage>
</organism>
<gene>
    <name evidence="1" type="ORF">BKA05_001337</name>
</gene>
<dbReference type="SUPFAM" id="SSF50475">
    <property type="entry name" value="FMN-binding split barrel"/>
    <property type="match status" value="1"/>
</dbReference>
<name>A0A7Y9YEL3_9ACTN</name>
<dbReference type="Pfam" id="PF12900">
    <property type="entry name" value="Pyridox_ox_2"/>
    <property type="match status" value="1"/>
</dbReference>
<dbReference type="EMBL" id="JACBZI010000001">
    <property type="protein sequence ID" value="NYI09822.1"/>
    <property type="molecule type" value="Genomic_DNA"/>
</dbReference>
<dbReference type="InterPro" id="IPR024747">
    <property type="entry name" value="Pyridox_Oxase-rel"/>
</dbReference>
<dbReference type="InterPro" id="IPR012349">
    <property type="entry name" value="Split_barrel_FMN-bd"/>
</dbReference>
<keyword evidence="2" id="KW-1185">Reference proteome</keyword>
<protein>
    <submittedName>
        <fullName evidence="1">Nitroimidazol reductase NimA-like FMN-containing flavoprotein (Pyridoxamine 5'-phosphate oxidase superfamily)</fullName>
    </submittedName>
</protein>
<dbReference type="Proteomes" id="UP000537326">
    <property type="component" value="Unassembled WGS sequence"/>
</dbReference>